<dbReference type="InterPro" id="IPR003661">
    <property type="entry name" value="HisK_dim/P_dom"/>
</dbReference>
<dbReference type="InterPro" id="IPR000014">
    <property type="entry name" value="PAS"/>
</dbReference>
<feature type="modified residue" description="4-aspartylphosphate" evidence="16">
    <location>
        <position position="752"/>
    </location>
</feature>
<dbReference type="Gene3D" id="3.40.50.2300">
    <property type="match status" value="1"/>
</dbReference>
<evidence type="ECO:0000256" key="5">
    <source>
        <dbReference type="ARBA" id="ARBA00022553"/>
    </source>
</evidence>
<keyword evidence="9" id="KW-0418">Kinase</keyword>
<dbReference type="InterPro" id="IPR011006">
    <property type="entry name" value="CheY-like_superfamily"/>
</dbReference>
<dbReference type="Gene3D" id="1.20.120.160">
    <property type="entry name" value="HPT domain"/>
    <property type="match status" value="1"/>
</dbReference>
<dbReference type="CDD" id="cd17546">
    <property type="entry name" value="REC_hyHK_CKI1_RcsC-like"/>
    <property type="match status" value="1"/>
</dbReference>
<feature type="modified residue" description="Phosphohistidine" evidence="15">
    <location>
        <position position="889"/>
    </location>
</feature>
<dbReference type="SUPFAM" id="SSF47384">
    <property type="entry name" value="Homodimeric domain of signal transducing histidine kinase"/>
    <property type="match status" value="1"/>
</dbReference>
<dbReference type="Pfam" id="PF08448">
    <property type="entry name" value="PAS_4"/>
    <property type="match status" value="1"/>
</dbReference>
<dbReference type="Gene3D" id="3.30.565.10">
    <property type="entry name" value="Histidine kinase-like ATPase, C-terminal domain"/>
    <property type="match status" value="1"/>
</dbReference>
<dbReference type="EC" id="2.7.13.3" evidence="3"/>
<dbReference type="InterPro" id="IPR013767">
    <property type="entry name" value="PAS_fold"/>
</dbReference>
<dbReference type="PROSITE" id="PS50113">
    <property type="entry name" value="PAC"/>
    <property type="match status" value="2"/>
</dbReference>
<dbReference type="SMART" id="SM00086">
    <property type="entry name" value="PAC"/>
    <property type="match status" value="2"/>
</dbReference>
<dbReference type="Pfam" id="PF01627">
    <property type="entry name" value="Hpt"/>
    <property type="match status" value="1"/>
</dbReference>
<dbReference type="Pfam" id="PF00512">
    <property type="entry name" value="HisKA"/>
    <property type="match status" value="1"/>
</dbReference>
<keyword evidence="7" id="KW-0812">Transmembrane</keyword>
<feature type="domain" description="PAC" evidence="20">
    <location>
        <begin position="388"/>
        <end position="440"/>
    </location>
</feature>
<evidence type="ECO:0000256" key="1">
    <source>
        <dbReference type="ARBA" id="ARBA00000085"/>
    </source>
</evidence>
<dbReference type="PROSITE" id="PS50109">
    <property type="entry name" value="HIS_KIN"/>
    <property type="match status" value="1"/>
</dbReference>
<dbReference type="CDD" id="cd00130">
    <property type="entry name" value="PAS"/>
    <property type="match status" value="3"/>
</dbReference>
<dbReference type="SUPFAM" id="SSF52172">
    <property type="entry name" value="CheY-like"/>
    <property type="match status" value="1"/>
</dbReference>
<evidence type="ECO:0000256" key="12">
    <source>
        <dbReference type="ARBA" id="ARBA00023012"/>
    </source>
</evidence>
<keyword evidence="10" id="KW-0067">ATP-binding</keyword>
<keyword evidence="23" id="KW-1185">Reference proteome</keyword>
<dbReference type="SMART" id="SM00448">
    <property type="entry name" value="REC"/>
    <property type="match status" value="1"/>
</dbReference>
<dbReference type="PROSITE" id="PS50894">
    <property type="entry name" value="HPT"/>
    <property type="match status" value="1"/>
</dbReference>
<dbReference type="InterPro" id="IPR013656">
    <property type="entry name" value="PAS_4"/>
</dbReference>
<protein>
    <recommendedName>
        <fullName evidence="3">histidine kinase</fullName>
        <ecNumber evidence="3">2.7.13.3</ecNumber>
    </recommendedName>
</protein>
<evidence type="ECO:0000313" key="23">
    <source>
        <dbReference type="Proteomes" id="UP000441754"/>
    </source>
</evidence>
<dbReference type="InterPro" id="IPR004358">
    <property type="entry name" value="Sig_transdc_His_kin-like_C"/>
</dbReference>
<evidence type="ECO:0000259" key="17">
    <source>
        <dbReference type="PROSITE" id="PS50109"/>
    </source>
</evidence>
<dbReference type="OrthoDB" id="9781208at2"/>
<evidence type="ECO:0000259" key="19">
    <source>
        <dbReference type="PROSITE" id="PS50112"/>
    </source>
</evidence>
<dbReference type="Pfam" id="PF00072">
    <property type="entry name" value="Response_reg"/>
    <property type="match status" value="1"/>
</dbReference>
<dbReference type="GO" id="GO:0005524">
    <property type="term" value="F:ATP binding"/>
    <property type="evidence" value="ECO:0007669"/>
    <property type="project" value="UniProtKB-KW"/>
</dbReference>
<keyword evidence="14" id="KW-0131">Cell cycle</keyword>
<reference evidence="22 23" key="1">
    <citation type="journal article" date="2018" name="Antonie Van Leeuwenhoek">
        <title>Larkinella terrae sp. nov., isolated from soil on Jeju Island, South Korea.</title>
        <authorList>
            <person name="Ten L.N."/>
            <person name="Jeon J."/>
            <person name="Park S.J."/>
            <person name="Park S."/>
            <person name="Lee S.Y."/>
            <person name="Kim M.K."/>
            <person name="Jung H.Y."/>
        </authorList>
    </citation>
    <scope>NUCLEOTIDE SEQUENCE [LARGE SCALE GENOMIC DNA]</scope>
    <source>
        <strain evidence="22 23">KCTC 52001</strain>
    </source>
</reference>
<dbReference type="SMART" id="SM00388">
    <property type="entry name" value="HisKA"/>
    <property type="match status" value="1"/>
</dbReference>
<comment type="caution">
    <text evidence="22">The sequence shown here is derived from an EMBL/GenBank/DDBJ whole genome shotgun (WGS) entry which is preliminary data.</text>
</comment>
<keyword evidence="5 16" id="KW-0597">Phosphoprotein</keyword>
<evidence type="ECO:0000256" key="2">
    <source>
        <dbReference type="ARBA" id="ARBA00004651"/>
    </source>
</evidence>
<keyword evidence="8" id="KW-0547">Nucleotide-binding</keyword>
<dbReference type="InterPro" id="IPR001610">
    <property type="entry name" value="PAC"/>
</dbReference>
<dbReference type="SMART" id="SM00387">
    <property type="entry name" value="HATPase_c"/>
    <property type="match status" value="1"/>
</dbReference>
<feature type="domain" description="PAC" evidence="20">
    <location>
        <begin position="134"/>
        <end position="185"/>
    </location>
</feature>
<keyword evidence="12" id="KW-0902">Two-component regulatory system</keyword>
<dbReference type="InterPro" id="IPR003594">
    <property type="entry name" value="HATPase_dom"/>
</dbReference>
<evidence type="ECO:0000256" key="16">
    <source>
        <dbReference type="PROSITE-ProRule" id="PRU00169"/>
    </source>
</evidence>
<dbReference type="InterPro" id="IPR036641">
    <property type="entry name" value="HPT_dom_sf"/>
</dbReference>
<dbReference type="AlphaFoldDB" id="A0A7K0EJL9"/>
<dbReference type="CDD" id="cd00082">
    <property type="entry name" value="HisKA"/>
    <property type="match status" value="1"/>
</dbReference>
<feature type="domain" description="HPt" evidence="21">
    <location>
        <begin position="850"/>
        <end position="948"/>
    </location>
</feature>
<name>A0A7K0EJL9_9BACT</name>
<evidence type="ECO:0000256" key="14">
    <source>
        <dbReference type="ARBA" id="ARBA00023306"/>
    </source>
</evidence>
<evidence type="ECO:0000256" key="4">
    <source>
        <dbReference type="ARBA" id="ARBA00022475"/>
    </source>
</evidence>
<dbReference type="Gene3D" id="1.10.287.130">
    <property type="match status" value="1"/>
</dbReference>
<organism evidence="22 23">
    <name type="scientific">Larkinella terrae</name>
    <dbReference type="NCBI Taxonomy" id="2025311"/>
    <lineage>
        <taxon>Bacteria</taxon>
        <taxon>Pseudomonadati</taxon>
        <taxon>Bacteroidota</taxon>
        <taxon>Cytophagia</taxon>
        <taxon>Cytophagales</taxon>
        <taxon>Spirosomataceae</taxon>
        <taxon>Larkinella</taxon>
    </lineage>
</organism>
<dbReference type="InterPro" id="IPR008207">
    <property type="entry name" value="Sig_transdc_His_kin_Hpt_dom"/>
</dbReference>
<dbReference type="GO" id="GO:0006355">
    <property type="term" value="P:regulation of DNA-templated transcription"/>
    <property type="evidence" value="ECO:0007669"/>
    <property type="project" value="InterPro"/>
</dbReference>
<dbReference type="InterPro" id="IPR036097">
    <property type="entry name" value="HisK_dim/P_sf"/>
</dbReference>
<keyword evidence="4" id="KW-1003">Cell membrane</keyword>
<dbReference type="RefSeq" id="WP_154175016.1">
    <property type="nucleotide sequence ID" value="NZ_WJXZ01000005.1"/>
</dbReference>
<dbReference type="InterPro" id="IPR035965">
    <property type="entry name" value="PAS-like_dom_sf"/>
</dbReference>
<dbReference type="Pfam" id="PF00989">
    <property type="entry name" value="PAS"/>
    <property type="match status" value="1"/>
</dbReference>
<dbReference type="PROSITE" id="PS50112">
    <property type="entry name" value="PAS"/>
    <property type="match status" value="2"/>
</dbReference>
<dbReference type="SUPFAM" id="SSF55785">
    <property type="entry name" value="PYP-like sensor domain (PAS domain)"/>
    <property type="match status" value="3"/>
</dbReference>
<evidence type="ECO:0000256" key="6">
    <source>
        <dbReference type="ARBA" id="ARBA00022679"/>
    </source>
</evidence>
<evidence type="ECO:0000256" key="10">
    <source>
        <dbReference type="ARBA" id="ARBA00022840"/>
    </source>
</evidence>
<keyword evidence="13" id="KW-0472">Membrane</keyword>
<dbReference type="GO" id="GO:0000155">
    <property type="term" value="F:phosphorelay sensor kinase activity"/>
    <property type="evidence" value="ECO:0007669"/>
    <property type="project" value="InterPro"/>
</dbReference>
<accession>A0A7K0EJL9</accession>
<dbReference type="PANTHER" id="PTHR45339:SF1">
    <property type="entry name" value="HYBRID SIGNAL TRANSDUCTION HISTIDINE KINASE J"/>
    <property type="match status" value="1"/>
</dbReference>
<evidence type="ECO:0000259" key="21">
    <source>
        <dbReference type="PROSITE" id="PS50894"/>
    </source>
</evidence>
<dbReference type="FunFam" id="1.10.287.130:FF:000038">
    <property type="entry name" value="Sensory transduction histidine kinase"/>
    <property type="match status" value="1"/>
</dbReference>
<evidence type="ECO:0000256" key="8">
    <source>
        <dbReference type="ARBA" id="ARBA00022741"/>
    </source>
</evidence>
<comment type="subcellular location">
    <subcellularLocation>
        <location evidence="2">Cell membrane</location>
        <topology evidence="2">Multi-pass membrane protein</topology>
    </subcellularLocation>
</comment>
<gene>
    <name evidence="22" type="ORF">GJJ30_10040</name>
</gene>
<evidence type="ECO:0000256" key="3">
    <source>
        <dbReference type="ARBA" id="ARBA00012438"/>
    </source>
</evidence>
<evidence type="ECO:0000313" key="22">
    <source>
        <dbReference type="EMBL" id="MRS61628.1"/>
    </source>
</evidence>
<dbReference type="EMBL" id="WJXZ01000005">
    <property type="protein sequence ID" value="MRS61628.1"/>
    <property type="molecule type" value="Genomic_DNA"/>
</dbReference>
<dbReference type="SMART" id="SM00091">
    <property type="entry name" value="PAS"/>
    <property type="match status" value="3"/>
</dbReference>
<evidence type="ECO:0000256" key="11">
    <source>
        <dbReference type="ARBA" id="ARBA00022989"/>
    </source>
</evidence>
<dbReference type="PANTHER" id="PTHR45339">
    <property type="entry name" value="HYBRID SIGNAL TRANSDUCTION HISTIDINE KINASE J"/>
    <property type="match status" value="1"/>
</dbReference>
<evidence type="ECO:0000256" key="9">
    <source>
        <dbReference type="ARBA" id="ARBA00022777"/>
    </source>
</evidence>
<dbReference type="Pfam" id="PF13426">
    <property type="entry name" value="PAS_9"/>
    <property type="match status" value="1"/>
</dbReference>
<dbReference type="NCBIfam" id="TIGR00229">
    <property type="entry name" value="sensory_box"/>
    <property type="match status" value="3"/>
</dbReference>
<dbReference type="InterPro" id="IPR000700">
    <property type="entry name" value="PAS-assoc_C"/>
</dbReference>
<feature type="domain" description="Response regulatory" evidence="18">
    <location>
        <begin position="703"/>
        <end position="818"/>
    </location>
</feature>
<feature type="domain" description="PAS" evidence="19">
    <location>
        <begin position="60"/>
        <end position="130"/>
    </location>
</feature>
<dbReference type="PROSITE" id="PS50110">
    <property type="entry name" value="RESPONSE_REGULATORY"/>
    <property type="match status" value="1"/>
</dbReference>
<dbReference type="InterPro" id="IPR005467">
    <property type="entry name" value="His_kinase_dom"/>
</dbReference>
<comment type="catalytic activity">
    <reaction evidence="1">
        <text>ATP + protein L-histidine = ADP + protein N-phospho-L-histidine.</text>
        <dbReference type="EC" id="2.7.13.3"/>
    </reaction>
</comment>
<dbReference type="SUPFAM" id="SSF47226">
    <property type="entry name" value="Histidine-containing phosphotransfer domain, HPT domain"/>
    <property type="match status" value="1"/>
</dbReference>
<dbReference type="InterPro" id="IPR036890">
    <property type="entry name" value="HATPase_C_sf"/>
</dbReference>
<sequence>MSPIEPLERQLILEREARRQAEASLEEKIRQLDEATEALRLRTETGSQEWESQINELKKSERHYRHVVESVPDIIFKTTIDGFFTFVNPVVEQCLGYSENEIIGLHFINLVLPAWRSTMVEFYQKVIRTRQRSSYIEFPVKAKDGRTVWIGQTLRIIEGDGTVPELVAVARDITARIANEDTLRTTQTRFACLITNLQTGVLVEDENRKIILANQLYCDLFGISQKPDDLVGQDYLEYANPSEALLTNPDQFREQMENALEQKDTIVNEVVGMVDGRVLERSYIPIFLEGKYLGHLWQYTDITEKFRANEKIRKSEEKYRGIMNRMELGLLEVDNNQLIRQAYDRFCQMVGYSEEELIGQRADELLVPQEYTDFLSKQQRFRNAGGANSYEIQLKRKDGKRIWVIISGAPILDERGQVVGSMGIHYDITERKELEHELAQAKLVAESAQHTEKQFLANMSHEIRTPLNAILGFSNLIGSTALNAEQKEFVEYIRTAGKNLLTIVNDILDISKIEAGMLPLESIPFSVSSLADSIRTMMDGTASDKNLRLTVKTDPDLPAVVLGDPTRLTQILLNLLSNAIKFTKHGGVDVRIEKKEEKNDFVRIRFTVADTGIGMEADILPFIFERFRQASDFTTRYYGGTGLGLNIVKSLTEMQGGWIRVKSKTGEGSTFTLEIPYKVAPHQADHEIDLSTDAAGHAGREVNILVVEDNVMNQKLALQVLNRLGYTAQVAENGQIALDILQKEEVDLVLMDIQMPVMDGYTTTNHIRTTLKSRVPIIAMTAHALANEREQCLQAGMNDFIPKPFQIEELQRIMRKYLPTATAKNPTQNSYSPPKASFTVEPLLEAVGSDMDFAVEMMTLFMHQTPAEIQQLQQAVEDGDLAGVKRLIHTQKAVIQTFGLNEAARLITTSEAMIADKKPMAEIVPLIEQYIQVLQSELPVIQSVLNAVLNGDNLG</sequence>
<dbReference type="PRINTS" id="PR00344">
    <property type="entry name" value="BCTRLSENSOR"/>
</dbReference>
<evidence type="ECO:0000256" key="7">
    <source>
        <dbReference type="ARBA" id="ARBA00022692"/>
    </source>
</evidence>
<dbReference type="Pfam" id="PF02518">
    <property type="entry name" value="HATPase_c"/>
    <property type="match status" value="1"/>
</dbReference>
<keyword evidence="6" id="KW-0808">Transferase</keyword>
<dbReference type="SUPFAM" id="SSF55874">
    <property type="entry name" value="ATPase domain of HSP90 chaperone/DNA topoisomerase II/histidine kinase"/>
    <property type="match status" value="1"/>
</dbReference>
<dbReference type="Gene3D" id="3.30.450.20">
    <property type="entry name" value="PAS domain"/>
    <property type="match status" value="3"/>
</dbReference>
<evidence type="ECO:0000259" key="18">
    <source>
        <dbReference type="PROSITE" id="PS50110"/>
    </source>
</evidence>
<feature type="domain" description="PAS" evidence="19">
    <location>
        <begin position="315"/>
        <end position="385"/>
    </location>
</feature>
<keyword evidence="11" id="KW-1133">Transmembrane helix</keyword>
<dbReference type="Proteomes" id="UP000441754">
    <property type="component" value="Unassembled WGS sequence"/>
</dbReference>
<dbReference type="GO" id="GO:0005886">
    <property type="term" value="C:plasma membrane"/>
    <property type="evidence" value="ECO:0007669"/>
    <property type="project" value="UniProtKB-SubCell"/>
</dbReference>
<dbReference type="InterPro" id="IPR001789">
    <property type="entry name" value="Sig_transdc_resp-reg_receiver"/>
</dbReference>
<feature type="domain" description="Histidine kinase" evidence="17">
    <location>
        <begin position="458"/>
        <end position="679"/>
    </location>
</feature>
<evidence type="ECO:0000256" key="13">
    <source>
        <dbReference type="ARBA" id="ARBA00023136"/>
    </source>
</evidence>
<proteinExistence type="predicted"/>
<evidence type="ECO:0000256" key="15">
    <source>
        <dbReference type="PROSITE-ProRule" id="PRU00110"/>
    </source>
</evidence>
<dbReference type="FunFam" id="3.30.565.10:FF:000010">
    <property type="entry name" value="Sensor histidine kinase RcsC"/>
    <property type="match status" value="1"/>
</dbReference>
<evidence type="ECO:0000259" key="20">
    <source>
        <dbReference type="PROSITE" id="PS50113"/>
    </source>
</evidence>
<dbReference type="CDD" id="cd16922">
    <property type="entry name" value="HATPase_EvgS-ArcB-TorS-like"/>
    <property type="match status" value="1"/>
</dbReference>